<evidence type="ECO:0000259" key="19">
    <source>
        <dbReference type="Pfam" id="PF24626"/>
    </source>
</evidence>
<gene>
    <name evidence="20" type="ORF">F3Y22_tig00110548pilonHSYRG00105</name>
</gene>
<feature type="domain" description="Reverse transcriptase RNase H-like" evidence="16">
    <location>
        <begin position="580"/>
        <end position="679"/>
    </location>
</feature>
<keyword evidence="8" id="KW-0378">Hydrolase</keyword>
<feature type="domain" description="Integrase zinc-binding" evidence="18">
    <location>
        <begin position="444"/>
        <end position="496"/>
    </location>
</feature>
<sequence length="797" mass="92121">MTPQNQDEAPTVIEVMETRAIAAKKCASLKDVMISFEGRVGRLEDLYNELKGVLDDMTEKVDERTKGLESIFLTMKTEMMREMKELKSELLVYKVVVLNGVTGVAPSPRPKIDVPKLKEFNRTQTAQDNITEIKMQILDLGELEEFFAFMDGLQRWANMDIQRKGVTKISKSLDAVEAIAHLKHMMRDCPHLEKVASIKEDDGQYKETMKLTSILSSMEVKKGRAKKGLMFVDIIVVGYKMSALVNTGASELLMSEQIVKKHDILVEKASGFIKTINSKEALITGVVRGVELDIIGWNDKETLKSIECQKAFKRIKEAMVSEPILVFLDYTKPFEIFTDAFDVSIGGVLMQDGHLVVYKSWKLNETEMSYRVQAWKGELCCDGLSRRYTIEMMEVICSIESRKEYKPGKVNCVVDGLSRRYTIEMMEGYLLHRIKEGQYGKLDKERMKECHDSNWAGHPVVDHTMTLLAEKYYWLHMAEDVRVYVKTCLPCQQNKVEMKKPTRLLQPFLIPERPWECFSMDFNIDMHKRLVWRYEGPFQAVKLGGCTDDKRSISGNYMYLGAFKRIKEAMGSELVLVFLDYTKRFEIFIDAFNVSIGGILMQDGHLVAFKSRKLNETEKRYSIHEKEMTTVVHCLRIWRHYLLGSWFVVFIDNVANSYFLTQKKLSPKQAGWQEFFDEFDFFIEYKPGKVNCVVDGLSRSSFQFPSYVEAARLFLKHAVKYRGVPKTISSDRDTWFTGRFWIALFKLMGSSLNFSIICTRGLYEDMHKRLVWRYEGPFQVVKQVGTIAYRLELPPTI</sequence>
<dbReference type="InterPro" id="IPR021109">
    <property type="entry name" value="Peptidase_aspartic_dom_sf"/>
</dbReference>
<dbReference type="SUPFAM" id="SSF56672">
    <property type="entry name" value="DNA/RNA polymerases"/>
    <property type="match status" value="2"/>
</dbReference>
<dbReference type="Proteomes" id="UP000436088">
    <property type="component" value="Unassembled WGS sequence"/>
</dbReference>
<dbReference type="InterPro" id="IPR041588">
    <property type="entry name" value="Integrase_H2C2"/>
</dbReference>
<name>A0A6A3ABK5_HIBSY</name>
<feature type="domain" description="Tf2-1-like SH3-like" evidence="19">
    <location>
        <begin position="767"/>
        <end position="796"/>
    </location>
</feature>
<protein>
    <recommendedName>
        <fullName evidence="22">Integrase catalytic domain-containing protein</fullName>
    </recommendedName>
</protein>
<evidence type="ECO:0000259" key="17">
    <source>
        <dbReference type="Pfam" id="PF17919"/>
    </source>
</evidence>
<evidence type="ECO:0000313" key="20">
    <source>
        <dbReference type="EMBL" id="KAE8701067.1"/>
    </source>
</evidence>
<keyword evidence="5" id="KW-0479">Metal-binding</keyword>
<dbReference type="GO" id="GO:0015074">
    <property type="term" value="P:DNA integration"/>
    <property type="evidence" value="ECO:0007669"/>
    <property type="project" value="UniProtKB-KW"/>
</dbReference>
<dbReference type="InterPro" id="IPR056924">
    <property type="entry name" value="SH3_Tf2-1"/>
</dbReference>
<keyword evidence="12" id="KW-0239">DNA-directed DNA polymerase</keyword>
<dbReference type="GO" id="GO:0004190">
    <property type="term" value="F:aspartic-type endopeptidase activity"/>
    <property type="evidence" value="ECO:0007669"/>
    <property type="project" value="UniProtKB-KW"/>
</dbReference>
<dbReference type="GO" id="GO:0046872">
    <property type="term" value="F:metal ion binding"/>
    <property type="evidence" value="ECO:0007669"/>
    <property type="project" value="UniProtKB-KW"/>
</dbReference>
<dbReference type="PANTHER" id="PTHR37984:SF5">
    <property type="entry name" value="PROTEIN NYNRIN-LIKE"/>
    <property type="match status" value="1"/>
</dbReference>
<reference evidence="20" key="1">
    <citation type="submission" date="2019-09" db="EMBL/GenBank/DDBJ databases">
        <title>Draft genome information of white flower Hibiscus syriacus.</title>
        <authorList>
            <person name="Kim Y.-M."/>
        </authorList>
    </citation>
    <scope>NUCLEOTIDE SEQUENCE [LARGE SCALE GENOMIC DNA]</scope>
    <source>
        <strain evidence="20">YM2019G1</strain>
    </source>
</reference>
<dbReference type="GO" id="GO:0006310">
    <property type="term" value="P:DNA recombination"/>
    <property type="evidence" value="ECO:0007669"/>
    <property type="project" value="UniProtKB-KW"/>
</dbReference>
<keyword evidence="6" id="KW-0064">Aspartyl protease</keyword>
<evidence type="ECO:0000256" key="2">
    <source>
        <dbReference type="ARBA" id="ARBA00022679"/>
    </source>
</evidence>
<dbReference type="SUPFAM" id="SSF53098">
    <property type="entry name" value="Ribonuclease H-like"/>
    <property type="match status" value="1"/>
</dbReference>
<keyword evidence="7" id="KW-0255">Endonuclease</keyword>
<evidence type="ECO:0000256" key="4">
    <source>
        <dbReference type="ARBA" id="ARBA00022722"/>
    </source>
</evidence>
<evidence type="ECO:0000256" key="12">
    <source>
        <dbReference type="ARBA" id="ARBA00022932"/>
    </source>
</evidence>
<evidence type="ECO:0000256" key="3">
    <source>
        <dbReference type="ARBA" id="ARBA00022695"/>
    </source>
</evidence>
<dbReference type="EMBL" id="VEPZ02001024">
    <property type="protein sequence ID" value="KAE8701067.1"/>
    <property type="molecule type" value="Genomic_DNA"/>
</dbReference>
<feature type="domain" description="Reverse transcriptase/retrotransposon-derived protein RNase H-like" evidence="17">
    <location>
        <begin position="307"/>
        <end position="372"/>
    </location>
</feature>
<evidence type="ECO:0000259" key="18">
    <source>
        <dbReference type="Pfam" id="PF17921"/>
    </source>
</evidence>
<keyword evidence="15" id="KW-0511">Multifunctional enzyme</keyword>
<evidence type="ECO:0008006" key="22">
    <source>
        <dbReference type="Google" id="ProtNLM"/>
    </source>
</evidence>
<dbReference type="InterPro" id="IPR041373">
    <property type="entry name" value="RT_RNaseH"/>
</dbReference>
<dbReference type="GO" id="GO:0003677">
    <property type="term" value="F:DNA binding"/>
    <property type="evidence" value="ECO:0007669"/>
    <property type="project" value="UniProtKB-KW"/>
</dbReference>
<dbReference type="Pfam" id="PF24626">
    <property type="entry name" value="SH3_Tf2-1"/>
    <property type="match status" value="1"/>
</dbReference>
<evidence type="ECO:0000313" key="21">
    <source>
        <dbReference type="Proteomes" id="UP000436088"/>
    </source>
</evidence>
<dbReference type="GO" id="GO:0003964">
    <property type="term" value="F:RNA-directed DNA polymerase activity"/>
    <property type="evidence" value="ECO:0007669"/>
    <property type="project" value="UniProtKB-KW"/>
</dbReference>
<evidence type="ECO:0000256" key="5">
    <source>
        <dbReference type="ARBA" id="ARBA00022723"/>
    </source>
</evidence>
<keyword evidence="4" id="KW-0540">Nuclease</keyword>
<dbReference type="InterPro" id="IPR043502">
    <property type="entry name" value="DNA/RNA_pol_sf"/>
</dbReference>
<keyword evidence="13" id="KW-0238">DNA-binding</keyword>
<dbReference type="Pfam" id="PF17921">
    <property type="entry name" value="Integrase_H2C2"/>
    <property type="match status" value="1"/>
</dbReference>
<evidence type="ECO:0000256" key="6">
    <source>
        <dbReference type="ARBA" id="ARBA00022750"/>
    </source>
</evidence>
<evidence type="ECO:0000256" key="14">
    <source>
        <dbReference type="ARBA" id="ARBA00023172"/>
    </source>
</evidence>
<keyword evidence="9" id="KW-0460">Magnesium</keyword>
<dbReference type="Gene3D" id="2.40.70.10">
    <property type="entry name" value="Acid Proteases"/>
    <property type="match status" value="1"/>
</dbReference>
<dbReference type="GO" id="GO:0006508">
    <property type="term" value="P:proteolysis"/>
    <property type="evidence" value="ECO:0007669"/>
    <property type="project" value="UniProtKB-KW"/>
</dbReference>
<keyword evidence="11" id="KW-0695">RNA-directed DNA polymerase</keyword>
<keyword evidence="21" id="KW-1185">Reference proteome</keyword>
<proteinExistence type="predicted"/>
<dbReference type="CDD" id="cd09274">
    <property type="entry name" value="RNase_HI_RT_Ty3"/>
    <property type="match status" value="1"/>
</dbReference>
<evidence type="ECO:0000256" key="9">
    <source>
        <dbReference type="ARBA" id="ARBA00022842"/>
    </source>
</evidence>
<evidence type="ECO:0000256" key="1">
    <source>
        <dbReference type="ARBA" id="ARBA00022670"/>
    </source>
</evidence>
<dbReference type="InterPro" id="IPR050951">
    <property type="entry name" value="Retrovirus_Pol_polyprotein"/>
</dbReference>
<evidence type="ECO:0000256" key="7">
    <source>
        <dbReference type="ARBA" id="ARBA00022759"/>
    </source>
</evidence>
<evidence type="ECO:0000259" key="16">
    <source>
        <dbReference type="Pfam" id="PF17917"/>
    </source>
</evidence>
<keyword evidence="2" id="KW-0808">Transferase</keyword>
<dbReference type="Pfam" id="PF17917">
    <property type="entry name" value="RT_RNaseH"/>
    <property type="match status" value="1"/>
</dbReference>
<evidence type="ECO:0000256" key="11">
    <source>
        <dbReference type="ARBA" id="ARBA00022918"/>
    </source>
</evidence>
<dbReference type="InterPro" id="IPR041577">
    <property type="entry name" value="RT_RNaseH_2"/>
</dbReference>
<comment type="caution">
    <text evidence="20">The sequence shown here is derived from an EMBL/GenBank/DDBJ whole genome shotgun (WGS) entry which is preliminary data.</text>
</comment>
<dbReference type="InterPro" id="IPR036397">
    <property type="entry name" value="RNaseH_sf"/>
</dbReference>
<keyword evidence="10" id="KW-0229">DNA integration</keyword>
<dbReference type="PANTHER" id="PTHR37984">
    <property type="entry name" value="PROTEIN CBG26694"/>
    <property type="match status" value="1"/>
</dbReference>
<keyword evidence="14" id="KW-0233">DNA recombination</keyword>
<evidence type="ECO:0000256" key="13">
    <source>
        <dbReference type="ARBA" id="ARBA00023125"/>
    </source>
</evidence>
<evidence type="ECO:0000256" key="10">
    <source>
        <dbReference type="ARBA" id="ARBA00022908"/>
    </source>
</evidence>
<dbReference type="GO" id="GO:0003887">
    <property type="term" value="F:DNA-directed DNA polymerase activity"/>
    <property type="evidence" value="ECO:0007669"/>
    <property type="project" value="UniProtKB-KW"/>
</dbReference>
<dbReference type="Gene3D" id="3.30.420.10">
    <property type="entry name" value="Ribonuclease H-like superfamily/Ribonuclease H"/>
    <property type="match status" value="1"/>
</dbReference>
<evidence type="ECO:0000256" key="15">
    <source>
        <dbReference type="ARBA" id="ARBA00023268"/>
    </source>
</evidence>
<accession>A0A6A3ABK5</accession>
<organism evidence="20 21">
    <name type="scientific">Hibiscus syriacus</name>
    <name type="common">Rose of Sharon</name>
    <dbReference type="NCBI Taxonomy" id="106335"/>
    <lineage>
        <taxon>Eukaryota</taxon>
        <taxon>Viridiplantae</taxon>
        <taxon>Streptophyta</taxon>
        <taxon>Embryophyta</taxon>
        <taxon>Tracheophyta</taxon>
        <taxon>Spermatophyta</taxon>
        <taxon>Magnoliopsida</taxon>
        <taxon>eudicotyledons</taxon>
        <taxon>Gunneridae</taxon>
        <taxon>Pentapetalae</taxon>
        <taxon>rosids</taxon>
        <taxon>malvids</taxon>
        <taxon>Malvales</taxon>
        <taxon>Malvaceae</taxon>
        <taxon>Malvoideae</taxon>
        <taxon>Hibiscus</taxon>
    </lineage>
</organism>
<dbReference type="GO" id="GO:0004519">
    <property type="term" value="F:endonuclease activity"/>
    <property type="evidence" value="ECO:0007669"/>
    <property type="project" value="UniProtKB-KW"/>
</dbReference>
<keyword evidence="1" id="KW-0645">Protease</keyword>
<dbReference type="Gene3D" id="1.10.340.70">
    <property type="match status" value="1"/>
</dbReference>
<dbReference type="AlphaFoldDB" id="A0A6A3ABK5"/>
<evidence type="ECO:0000256" key="8">
    <source>
        <dbReference type="ARBA" id="ARBA00022801"/>
    </source>
</evidence>
<dbReference type="Pfam" id="PF17919">
    <property type="entry name" value="RT_RNaseH_2"/>
    <property type="match status" value="1"/>
</dbReference>
<keyword evidence="3" id="KW-0548">Nucleotidyltransferase</keyword>
<dbReference type="InterPro" id="IPR012337">
    <property type="entry name" value="RNaseH-like_sf"/>
</dbReference>